<dbReference type="EMBL" id="GEIB01000232">
    <property type="protein sequence ID" value="JAR87575.1"/>
    <property type="molecule type" value="Transcribed_RNA"/>
</dbReference>
<accession>A0A147BB08</accession>
<dbReference type="PANTHER" id="PTHR13177">
    <property type="entry name" value="DEATH-ASSOCIATED PROTEIN 1"/>
    <property type="match status" value="1"/>
</dbReference>
<evidence type="ECO:0000313" key="2">
    <source>
        <dbReference type="EMBL" id="JAR87575.1"/>
    </source>
</evidence>
<dbReference type="Pfam" id="PF15228">
    <property type="entry name" value="DAP"/>
    <property type="match status" value="1"/>
</dbReference>
<dbReference type="PANTHER" id="PTHR13177:SF4">
    <property type="entry name" value="GEO09647P1"/>
    <property type="match status" value="1"/>
</dbReference>
<evidence type="ECO:0000256" key="1">
    <source>
        <dbReference type="SAM" id="MobiDB-lite"/>
    </source>
</evidence>
<feature type="compositionally biased region" description="Basic and acidic residues" evidence="1">
    <location>
        <begin position="74"/>
        <end position="85"/>
    </location>
</feature>
<reference evidence="2" key="1">
    <citation type="submission" date="2016-03" db="EMBL/GenBank/DDBJ databases">
        <title>Gut transcriptome analysis on engorged females of Ornithodoros mimon (Acari: Argasidae) and phylogenetic inferences of soft ticks.</title>
        <authorList>
            <person name="Landulfo G.A."/>
            <person name="Giovanni D."/>
            <person name="Carvalho E."/>
            <person name="Junqueira-de-Azevedo I."/>
            <person name="Patane J."/>
            <person name="Mendoca R."/>
            <person name="Barros-Battesti D."/>
        </authorList>
    </citation>
    <scope>NUCLEOTIDE SEQUENCE</scope>
    <source>
        <strain evidence="2">Females</strain>
        <tissue evidence="2">Gut</tissue>
    </source>
</reference>
<proteinExistence type="predicted"/>
<name>A0A147BB08_9ACAR</name>
<organism evidence="2">
    <name type="scientific">Alectorobius mimon</name>
    <dbReference type="NCBI Taxonomy" id="360319"/>
    <lineage>
        <taxon>Eukaryota</taxon>
        <taxon>Metazoa</taxon>
        <taxon>Ecdysozoa</taxon>
        <taxon>Arthropoda</taxon>
        <taxon>Chelicerata</taxon>
        <taxon>Arachnida</taxon>
        <taxon>Acari</taxon>
        <taxon>Parasitiformes</taxon>
        <taxon>Ixodida</taxon>
        <taxon>Ixodoidea</taxon>
        <taxon>Argasidae</taxon>
        <taxon>Ornithodorinae</taxon>
        <taxon>Alectorobius</taxon>
    </lineage>
</organism>
<feature type="region of interest" description="Disordered" evidence="1">
    <location>
        <begin position="123"/>
        <end position="148"/>
    </location>
</feature>
<protein>
    <submittedName>
        <fullName evidence="2">Death associated protein 1 like</fullName>
    </submittedName>
</protein>
<dbReference type="GO" id="GO:0070513">
    <property type="term" value="F:death domain binding"/>
    <property type="evidence" value="ECO:0007669"/>
    <property type="project" value="TreeGrafter"/>
</dbReference>
<dbReference type="GO" id="GO:0034198">
    <property type="term" value="P:cellular response to amino acid starvation"/>
    <property type="evidence" value="ECO:0007669"/>
    <property type="project" value="TreeGrafter"/>
</dbReference>
<feature type="non-terminal residue" evidence="2">
    <location>
        <position position="1"/>
    </location>
</feature>
<sequence>RACFCPRRVFVVARCRLSSVFLYSCWRVLLIFPAKLFLCVMSSAEESSELKAGHPPAVKVGGMRITQHKPPGTPHDKAQDQKREDAEEEIEEAPAIAPKPHLVISGVVARGDADFPTEAVQAYHNKPQPSHEYRPTVNKPGIIHQPRK</sequence>
<dbReference type="InterPro" id="IPR024130">
    <property type="entry name" value="DAP1/DAPL1"/>
</dbReference>
<dbReference type="GO" id="GO:0010507">
    <property type="term" value="P:negative regulation of autophagy"/>
    <property type="evidence" value="ECO:0007669"/>
    <property type="project" value="TreeGrafter"/>
</dbReference>
<feature type="region of interest" description="Disordered" evidence="1">
    <location>
        <begin position="50"/>
        <end position="92"/>
    </location>
</feature>
<dbReference type="GO" id="GO:0097190">
    <property type="term" value="P:apoptotic signaling pathway"/>
    <property type="evidence" value="ECO:0007669"/>
    <property type="project" value="TreeGrafter"/>
</dbReference>
<dbReference type="AlphaFoldDB" id="A0A147BB08"/>